<keyword evidence="1" id="KW-0812">Transmembrane</keyword>
<dbReference type="AlphaFoldDB" id="A0A5N6TJK2"/>
<proteinExistence type="predicted"/>
<reference evidence="2 3" key="1">
    <citation type="submission" date="2019-04" db="EMBL/GenBank/DDBJ databases">
        <title>Friends and foes A comparative genomics study of 23 Aspergillus species from section Flavi.</title>
        <authorList>
            <consortium name="DOE Joint Genome Institute"/>
            <person name="Kjaerbolling I."/>
            <person name="Vesth T."/>
            <person name="Frisvad J.C."/>
            <person name="Nybo J.L."/>
            <person name="Theobald S."/>
            <person name="Kildgaard S."/>
            <person name="Isbrandt T."/>
            <person name="Kuo A."/>
            <person name="Sato A."/>
            <person name="Lyhne E.K."/>
            <person name="Kogle M.E."/>
            <person name="Wiebenga A."/>
            <person name="Kun R.S."/>
            <person name="Lubbers R.J."/>
            <person name="Makela M.R."/>
            <person name="Barry K."/>
            <person name="Chovatia M."/>
            <person name="Clum A."/>
            <person name="Daum C."/>
            <person name="Haridas S."/>
            <person name="He G."/>
            <person name="LaButti K."/>
            <person name="Lipzen A."/>
            <person name="Mondo S."/>
            <person name="Riley R."/>
            <person name="Salamov A."/>
            <person name="Simmons B.A."/>
            <person name="Magnuson J.K."/>
            <person name="Henrissat B."/>
            <person name="Mortensen U.H."/>
            <person name="Larsen T.O."/>
            <person name="Devries R.P."/>
            <person name="Grigoriev I.V."/>
            <person name="Machida M."/>
            <person name="Baker S.E."/>
            <person name="Andersen M.R."/>
        </authorList>
    </citation>
    <scope>NUCLEOTIDE SEQUENCE [LARGE SCALE GENOMIC DNA]</scope>
    <source>
        <strain evidence="2 3">IBT 18842</strain>
    </source>
</reference>
<keyword evidence="3" id="KW-1185">Reference proteome</keyword>
<protein>
    <submittedName>
        <fullName evidence="2">Uncharacterized protein</fullName>
    </submittedName>
</protein>
<keyword evidence="1" id="KW-0472">Membrane</keyword>
<sequence>MVQIRVASPFSELGAVNQGYYLISHYLSSSPFKGALLGVLVLIASFSLWKE</sequence>
<evidence type="ECO:0000313" key="3">
    <source>
        <dbReference type="Proteomes" id="UP000325780"/>
    </source>
</evidence>
<feature type="transmembrane region" description="Helical" evidence="1">
    <location>
        <begin position="32"/>
        <end position="49"/>
    </location>
</feature>
<dbReference type="Proteomes" id="UP000325780">
    <property type="component" value="Unassembled WGS sequence"/>
</dbReference>
<evidence type="ECO:0000256" key="1">
    <source>
        <dbReference type="SAM" id="Phobius"/>
    </source>
</evidence>
<gene>
    <name evidence="2" type="ORF">BDV25DRAFT_162252</name>
</gene>
<dbReference type="EMBL" id="ML742256">
    <property type="protein sequence ID" value="KAE8146533.1"/>
    <property type="molecule type" value="Genomic_DNA"/>
</dbReference>
<evidence type="ECO:0000313" key="2">
    <source>
        <dbReference type="EMBL" id="KAE8146533.1"/>
    </source>
</evidence>
<keyword evidence="1" id="KW-1133">Transmembrane helix</keyword>
<name>A0A5N6TJK2_ASPAV</name>
<organism evidence="2 3">
    <name type="scientific">Aspergillus avenaceus</name>
    <dbReference type="NCBI Taxonomy" id="36643"/>
    <lineage>
        <taxon>Eukaryota</taxon>
        <taxon>Fungi</taxon>
        <taxon>Dikarya</taxon>
        <taxon>Ascomycota</taxon>
        <taxon>Pezizomycotina</taxon>
        <taxon>Eurotiomycetes</taxon>
        <taxon>Eurotiomycetidae</taxon>
        <taxon>Eurotiales</taxon>
        <taxon>Aspergillaceae</taxon>
        <taxon>Aspergillus</taxon>
        <taxon>Aspergillus subgen. Circumdati</taxon>
    </lineage>
</organism>
<accession>A0A5N6TJK2</accession>